<dbReference type="PANTHER" id="PTHR24094:SF15">
    <property type="entry name" value="AMP-DEPENDENT SYNTHETASE_LIGASE DOMAIN-CONTAINING PROTEIN-RELATED"/>
    <property type="match status" value="1"/>
</dbReference>
<accession>A0A7W8QGH7</accession>
<protein>
    <recommendedName>
        <fullName evidence="2">GmrSD restriction endonucleases C-terminal domain-containing protein</fullName>
    </recommendedName>
</protein>
<evidence type="ECO:0000256" key="1">
    <source>
        <dbReference type="SAM" id="SignalP"/>
    </source>
</evidence>
<sequence>MTHRTPRFPRTPLGRSAAVLFAAAGLAALASPAEASVEAASLPPGIPSTADARTQLAGLDVREESESSPYDRSLFPHWNTVEGACNAREYVLRRDGEGVQVDDECRAVAGSWFSEFDGVTADDPADIQIDHMVPLKEAWRSGADSWSSAKRTSFANNVEGPLLWAVSGSSNQSKGDKDPAEWLPPRTESHCDYAKAWINSKHRYDLAVDDAEKGALEGMLNGC</sequence>
<feature type="chain" id="PRO_5031295716" description="GmrSD restriction endonucleases C-terminal domain-containing protein" evidence="1">
    <location>
        <begin position="36"/>
        <end position="223"/>
    </location>
</feature>
<evidence type="ECO:0000259" key="2">
    <source>
        <dbReference type="Pfam" id="PF07510"/>
    </source>
</evidence>
<dbReference type="RefSeq" id="WP_184387672.1">
    <property type="nucleotide sequence ID" value="NZ_BAAAJD010000107.1"/>
</dbReference>
<keyword evidence="1" id="KW-0732">Signal</keyword>
<name>A0A7W8QGH7_9ACTN</name>
<feature type="domain" description="GmrSD restriction endonucleases C-terminal" evidence="2">
    <location>
        <begin position="126"/>
        <end position="216"/>
    </location>
</feature>
<evidence type="ECO:0000313" key="4">
    <source>
        <dbReference type="Proteomes" id="UP000572635"/>
    </source>
</evidence>
<reference evidence="3 4" key="1">
    <citation type="submission" date="2020-08" db="EMBL/GenBank/DDBJ databases">
        <title>Sequencing the genomes of 1000 actinobacteria strains.</title>
        <authorList>
            <person name="Klenk H.-P."/>
        </authorList>
    </citation>
    <scope>NUCLEOTIDE SEQUENCE [LARGE SCALE GENOMIC DNA]</scope>
    <source>
        <strain evidence="3 4">DSM 44551</strain>
    </source>
</reference>
<dbReference type="AlphaFoldDB" id="A0A7W8QGH7"/>
<dbReference type="EMBL" id="JACHDB010000001">
    <property type="protein sequence ID" value="MBB5430072.1"/>
    <property type="molecule type" value="Genomic_DNA"/>
</dbReference>
<organism evidence="3 4">
    <name type="scientific">Nocardiopsis composta</name>
    <dbReference type="NCBI Taxonomy" id="157465"/>
    <lineage>
        <taxon>Bacteria</taxon>
        <taxon>Bacillati</taxon>
        <taxon>Actinomycetota</taxon>
        <taxon>Actinomycetes</taxon>
        <taxon>Streptosporangiales</taxon>
        <taxon>Nocardiopsidaceae</taxon>
        <taxon>Nocardiopsis</taxon>
    </lineage>
</organism>
<dbReference type="Pfam" id="PF07510">
    <property type="entry name" value="GmrSD_C"/>
    <property type="match status" value="1"/>
</dbReference>
<dbReference type="PANTHER" id="PTHR24094">
    <property type="entry name" value="SECRETED PROTEIN"/>
    <property type="match status" value="1"/>
</dbReference>
<proteinExistence type="predicted"/>
<keyword evidence="4" id="KW-1185">Reference proteome</keyword>
<evidence type="ECO:0000313" key="3">
    <source>
        <dbReference type="EMBL" id="MBB5430072.1"/>
    </source>
</evidence>
<dbReference type="Proteomes" id="UP000572635">
    <property type="component" value="Unassembled WGS sequence"/>
</dbReference>
<dbReference type="InterPro" id="IPR011089">
    <property type="entry name" value="GmrSD_C"/>
</dbReference>
<comment type="caution">
    <text evidence="3">The sequence shown here is derived from an EMBL/GenBank/DDBJ whole genome shotgun (WGS) entry which is preliminary data.</text>
</comment>
<feature type="signal peptide" evidence="1">
    <location>
        <begin position="1"/>
        <end position="35"/>
    </location>
</feature>
<gene>
    <name evidence="3" type="ORF">HDA36_000156</name>
</gene>